<reference evidence="5 6" key="1">
    <citation type="journal article" date="2018" name="Cell">
        <title>The Chara Genome: Secondary Complexity and Implications for Plant Terrestrialization.</title>
        <authorList>
            <person name="Nishiyama T."/>
            <person name="Sakayama H."/>
            <person name="Vries J.D."/>
            <person name="Buschmann H."/>
            <person name="Saint-Marcoux D."/>
            <person name="Ullrich K.K."/>
            <person name="Haas F.B."/>
            <person name="Vanderstraeten L."/>
            <person name="Becker D."/>
            <person name="Lang D."/>
            <person name="Vosolsobe S."/>
            <person name="Rombauts S."/>
            <person name="Wilhelmsson P.K.I."/>
            <person name="Janitza P."/>
            <person name="Kern R."/>
            <person name="Heyl A."/>
            <person name="Rumpler F."/>
            <person name="Villalobos L.I.A.C."/>
            <person name="Clay J.M."/>
            <person name="Skokan R."/>
            <person name="Toyoda A."/>
            <person name="Suzuki Y."/>
            <person name="Kagoshima H."/>
            <person name="Schijlen E."/>
            <person name="Tajeshwar N."/>
            <person name="Catarino B."/>
            <person name="Hetherington A.J."/>
            <person name="Saltykova A."/>
            <person name="Bonnot C."/>
            <person name="Breuninger H."/>
            <person name="Symeonidi A."/>
            <person name="Radhakrishnan G.V."/>
            <person name="Van Nieuwerburgh F."/>
            <person name="Deforce D."/>
            <person name="Chang C."/>
            <person name="Karol K.G."/>
            <person name="Hedrich R."/>
            <person name="Ulvskov P."/>
            <person name="Glockner G."/>
            <person name="Delwiche C.F."/>
            <person name="Petrasek J."/>
            <person name="Van de Peer Y."/>
            <person name="Friml J."/>
            <person name="Beilby M."/>
            <person name="Dolan L."/>
            <person name="Kohara Y."/>
            <person name="Sugano S."/>
            <person name="Fujiyama A."/>
            <person name="Delaux P.-M."/>
            <person name="Quint M."/>
            <person name="TheiBen G."/>
            <person name="Hagemann M."/>
            <person name="Harholt J."/>
            <person name="Dunand C."/>
            <person name="Zachgo S."/>
            <person name="Langdale J."/>
            <person name="Maumus F."/>
            <person name="Straeten D.V.D."/>
            <person name="Gould S.B."/>
            <person name="Rensing S.A."/>
        </authorList>
    </citation>
    <scope>NUCLEOTIDE SEQUENCE [LARGE SCALE GENOMIC DNA]</scope>
    <source>
        <strain evidence="5 6">S276</strain>
    </source>
</reference>
<dbReference type="PROSITE" id="PS50294">
    <property type="entry name" value="WD_REPEATS_REGION"/>
    <property type="match status" value="2"/>
</dbReference>
<dbReference type="Gene3D" id="2.130.10.10">
    <property type="entry name" value="YVTN repeat-like/Quinoprotein amine dehydrogenase"/>
    <property type="match status" value="1"/>
</dbReference>
<dbReference type="AlphaFoldDB" id="A0A388KLF8"/>
<dbReference type="Pfam" id="PF00400">
    <property type="entry name" value="WD40"/>
    <property type="match status" value="2"/>
</dbReference>
<dbReference type="InterPro" id="IPR036322">
    <property type="entry name" value="WD40_repeat_dom_sf"/>
</dbReference>
<protein>
    <submittedName>
        <fullName evidence="5">Uncharacterized protein</fullName>
    </submittedName>
</protein>
<keyword evidence="2" id="KW-0677">Repeat</keyword>
<dbReference type="PANTHER" id="PTHR19876:SF2">
    <property type="entry name" value="COATOMER SUBUNIT BETA"/>
    <property type="match status" value="1"/>
</dbReference>
<evidence type="ECO:0000256" key="2">
    <source>
        <dbReference type="ARBA" id="ARBA00022737"/>
    </source>
</evidence>
<evidence type="ECO:0000313" key="6">
    <source>
        <dbReference type="Proteomes" id="UP000265515"/>
    </source>
</evidence>
<dbReference type="GO" id="GO:0030126">
    <property type="term" value="C:COPI vesicle coat"/>
    <property type="evidence" value="ECO:0007669"/>
    <property type="project" value="TreeGrafter"/>
</dbReference>
<sequence>MADDNESGETETGPQLLRILDRTLPDFSSTSIVQIDVHPHEPWVLCTATSFCLVQVWNYEDGTQVASGEVWEAVGKAKFLMQRDWIVVQDSFRRHFAIYEMKASKWQHIKRVEQSPDYVNAYGSMVVHESLPCVLTYSGSDLILLDSRQNWDEMKLGYHHGGVTAVAFHPIELGIVASAGYNNTITIWDVDGMSNVRTFYTERGLIVKSIEFSGRLSKKSLMITADSLRSGSSPSPGTVRVFDFKRGVCLAKLTGHSVDVKSAFLHPRLPYLFSASEDGEIRVWSELDYKLVASYVCESLVLKGMALCKNSGVLMVGSTKKFSLIEVLEGGRKAWVSEKRMEREPENEAAHAKLLELETKIRNVVSEMELKSEIIRDVRAQHQEEGRAQAERIWKLELAVNSLKAVVLSLEAEGTSMKDGRAGLLDKLEKSKMELETKIRNAVSKMKLKWKSEIIHDVRAQHQEEARAQADRVWKLESAVNGLKEVVQKLEVEATRMKDETTAFLDKLEKSKMECESVIEELTANHQPKEKAQKERQQHLGTEAEKSETEAEELRTVQVLETKLEMPLLIDWSS</sequence>
<dbReference type="PANTHER" id="PTHR19876">
    <property type="entry name" value="COATOMER"/>
    <property type="match status" value="1"/>
</dbReference>
<feature type="repeat" description="WD" evidence="3">
    <location>
        <begin position="253"/>
        <end position="285"/>
    </location>
</feature>
<keyword evidence="1 3" id="KW-0853">WD repeat</keyword>
<evidence type="ECO:0000313" key="5">
    <source>
        <dbReference type="EMBL" id="GBG70828.1"/>
    </source>
</evidence>
<dbReference type="EMBL" id="BFEA01000136">
    <property type="protein sequence ID" value="GBG70828.1"/>
    <property type="molecule type" value="Genomic_DNA"/>
</dbReference>
<accession>A0A388KLF8</accession>
<dbReference type="InterPro" id="IPR001680">
    <property type="entry name" value="WD40_rpt"/>
</dbReference>
<dbReference type="GO" id="GO:0006886">
    <property type="term" value="P:intracellular protein transport"/>
    <property type="evidence" value="ECO:0007669"/>
    <property type="project" value="TreeGrafter"/>
</dbReference>
<feature type="repeat" description="WD" evidence="3">
    <location>
        <begin position="156"/>
        <end position="198"/>
    </location>
</feature>
<dbReference type="GO" id="GO:0006890">
    <property type="term" value="P:retrograde vesicle-mediated transport, Golgi to endoplasmic reticulum"/>
    <property type="evidence" value="ECO:0007669"/>
    <property type="project" value="TreeGrafter"/>
</dbReference>
<dbReference type="PROSITE" id="PS00678">
    <property type="entry name" value="WD_REPEATS_1"/>
    <property type="match status" value="1"/>
</dbReference>
<keyword evidence="6" id="KW-1185">Reference proteome</keyword>
<dbReference type="SMART" id="SM00320">
    <property type="entry name" value="WD40"/>
    <property type="match status" value="3"/>
</dbReference>
<evidence type="ECO:0000256" key="3">
    <source>
        <dbReference type="PROSITE-ProRule" id="PRU00221"/>
    </source>
</evidence>
<dbReference type="SUPFAM" id="SSF50978">
    <property type="entry name" value="WD40 repeat-like"/>
    <property type="match status" value="1"/>
</dbReference>
<dbReference type="InterPro" id="IPR015943">
    <property type="entry name" value="WD40/YVTN_repeat-like_dom_sf"/>
</dbReference>
<name>A0A388KLF8_CHABU</name>
<evidence type="ECO:0000256" key="4">
    <source>
        <dbReference type="SAM" id="MobiDB-lite"/>
    </source>
</evidence>
<evidence type="ECO:0000256" key="1">
    <source>
        <dbReference type="ARBA" id="ARBA00022574"/>
    </source>
</evidence>
<feature type="compositionally biased region" description="Basic and acidic residues" evidence="4">
    <location>
        <begin position="527"/>
        <end position="555"/>
    </location>
</feature>
<dbReference type="InterPro" id="IPR019775">
    <property type="entry name" value="WD40_repeat_CS"/>
</dbReference>
<dbReference type="InterPro" id="IPR050844">
    <property type="entry name" value="Coatomer_complex_subunit"/>
</dbReference>
<proteinExistence type="predicted"/>
<gene>
    <name evidence="5" type="ORF">CBR_g8128</name>
</gene>
<dbReference type="Proteomes" id="UP000265515">
    <property type="component" value="Unassembled WGS sequence"/>
</dbReference>
<comment type="caution">
    <text evidence="5">The sequence shown here is derived from an EMBL/GenBank/DDBJ whole genome shotgun (WGS) entry which is preliminary data.</text>
</comment>
<dbReference type="Gramene" id="GBG70828">
    <property type="protein sequence ID" value="GBG70828"/>
    <property type="gene ID" value="CBR_g8128"/>
</dbReference>
<dbReference type="GO" id="GO:0006891">
    <property type="term" value="P:intra-Golgi vesicle-mediated transport"/>
    <property type="evidence" value="ECO:0007669"/>
    <property type="project" value="TreeGrafter"/>
</dbReference>
<dbReference type="GO" id="GO:0006888">
    <property type="term" value="P:endoplasmic reticulum to Golgi vesicle-mediated transport"/>
    <property type="evidence" value="ECO:0007669"/>
    <property type="project" value="TreeGrafter"/>
</dbReference>
<dbReference type="PROSITE" id="PS50082">
    <property type="entry name" value="WD_REPEATS_2"/>
    <property type="match status" value="2"/>
</dbReference>
<organism evidence="5 6">
    <name type="scientific">Chara braunii</name>
    <name type="common">Braun's stonewort</name>
    <dbReference type="NCBI Taxonomy" id="69332"/>
    <lineage>
        <taxon>Eukaryota</taxon>
        <taxon>Viridiplantae</taxon>
        <taxon>Streptophyta</taxon>
        <taxon>Charophyceae</taxon>
        <taxon>Charales</taxon>
        <taxon>Characeae</taxon>
        <taxon>Chara</taxon>
    </lineage>
</organism>
<dbReference type="STRING" id="69332.A0A388KLF8"/>
<feature type="region of interest" description="Disordered" evidence="4">
    <location>
        <begin position="522"/>
        <end position="555"/>
    </location>
</feature>